<dbReference type="PROSITE" id="PS51352">
    <property type="entry name" value="THIOREDOXIN_2"/>
    <property type="match status" value="1"/>
</dbReference>
<dbReference type="Proteomes" id="UP000634229">
    <property type="component" value="Unassembled WGS sequence"/>
</dbReference>
<dbReference type="CDD" id="cd02966">
    <property type="entry name" value="TlpA_like_family"/>
    <property type="match status" value="1"/>
</dbReference>
<evidence type="ECO:0000256" key="1">
    <source>
        <dbReference type="ARBA" id="ARBA00004196"/>
    </source>
</evidence>
<dbReference type="EMBL" id="JAERRF010000004">
    <property type="protein sequence ID" value="MBL1096759.1"/>
    <property type="molecule type" value="Genomic_DNA"/>
</dbReference>
<dbReference type="PROSITE" id="PS51257">
    <property type="entry name" value="PROKAR_LIPOPROTEIN"/>
    <property type="match status" value="1"/>
</dbReference>
<evidence type="ECO:0000256" key="4">
    <source>
        <dbReference type="ARBA" id="ARBA00023157"/>
    </source>
</evidence>
<evidence type="ECO:0000313" key="9">
    <source>
        <dbReference type="EMBL" id="MBL1096759.1"/>
    </source>
</evidence>
<dbReference type="Gene3D" id="3.40.30.10">
    <property type="entry name" value="Glutaredoxin"/>
    <property type="match status" value="1"/>
</dbReference>
<feature type="region of interest" description="Disordered" evidence="6">
    <location>
        <begin position="25"/>
        <end position="48"/>
    </location>
</feature>
<feature type="signal peptide" evidence="7">
    <location>
        <begin position="1"/>
        <end position="24"/>
    </location>
</feature>
<dbReference type="InterPro" id="IPR050553">
    <property type="entry name" value="Thioredoxin_ResA/DsbE_sf"/>
</dbReference>
<dbReference type="RefSeq" id="WP_201873497.1">
    <property type="nucleotide sequence ID" value="NZ_JAERRF010000004.1"/>
</dbReference>
<reference evidence="9 10" key="1">
    <citation type="submission" date="2021-01" db="EMBL/GenBank/DDBJ databases">
        <title>WGS of actinomycetes isolated from Thailand.</title>
        <authorList>
            <person name="Thawai C."/>
        </authorList>
    </citation>
    <scope>NUCLEOTIDE SEQUENCE [LARGE SCALE GENOMIC DNA]</scope>
    <source>
        <strain evidence="9 10">CA1R205</strain>
    </source>
</reference>
<keyword evidence="3" id="KW-0735">Signal-anchor</keyword>
<keyword evidence="3" id="KW-0812">Transmembrane</keyword>
<evidence type="ECO:0000256" key="6">
    <source>
        <dbReference type="SAM" id="MobiDB-lite"/>
    </source>
</evidence>
<keyword evidence="4" id="KW-1015">Disulfide bond</keyword>
<dbReference type="SUPFAM" id="SSF52833">
    <property type="entry name" value="Thioredoxin-like"/>
    <property type="match status" value="1"/>
</dbReference>
<feature type="chain" id="PRO_5047328820" evidence="7">
    <location>
        <begin position="25"/>
        <end position="193"/>
    </location>
</feature>
<sequence length="193" mass="20640">MSIRHLLRHGVPLLAAALTLSACGGEGSGSTPSGSADSGGLSRISPDERKPLRLSGRTLEDTPLDTAAYRGEVVVVNIWASQCGPCRAEASGLTTVAEETRAKGVRFVGINTRDPSREAARAFEKKYDVPYPSLYDRMGKLVLAFPRGSVNPQAIPSTVFLDRKGRIAARALRPLSEADLRKVITPLAAEKRS</sequence>
<evidence type="ECO:0000256" key="3">
    <source>
        <dbReference type="ARBA" id="ARBA00022968"/>
    </source>
</evidence>
<comment type="subcellular location">
    <subcellularLocation>
        <location evidence="1">Cell envelope</location>
    </subcellularLocation>
</comment>
<dbReference type="InterPro" id="IPR013740">
    <property type="entry name" value="Redoxin"/>
</dbReference>
<keyword evidence="5" id="KW-0676">Redox-active center</keyword>
<dbReference type="PANTHER" id="PTHR42852:SF6">
    <property type="entry name" value="THIOL:DISULFIDE INTERCHANGE PROTEIN DSBE"/>
    <property type="match status" value="1"/>
</dbReference>
<accession>A0ABS1N9X7</accession>
<organism evidence="9 10">
    <name type="scientific">Streptomyces coffeae</name>
    <dbReference type="NCBI Taxonomy" id="621382"/>
    <lineage>
        <taxon>Bacteria</taxon>
        <taxon>Bacillati</taxon>
        <taxon>Actinomycetota</taxon>
        <taxon>Actinomycetes</taxon>
        <taxon>Kitasatosporales</taxon>
        <taxon>Streptomycetaceae</taxon>
        <taxon>Streptomyces</taxon>
    </lineage>
</organism>
<evidence type="ECO:0000256" key="7">
    <source>
        <dbReference type="SAM" id="SignalP"/>
    </source>
</evidence>
<proteinExistence type="predicted"/>
<feature type="domain" description="Thioredoxin" evidence="8">
    <location>
        <begin position="9"/>
        <end position="189"/>
    </location>
</feature>
<keyword evidence="7" id="KW-0732">Signal</keyword>
<dbReference type="Pfam" id="PF08534">
    <property type="entry name" value="Redoxin"/>
    <property type="match status" value="1"/>
</dbReference>
<comment type="caution">
    <text evidence="9">The sequence shown here is derived from an EMBL/GenBank/DDBJ whole genome shotgun (WGS) entry which is preliminary data.</text>
</comment>
<keyword evidence="10" id="KW-1185">Reference proteome</keyword>
<name>A0ABS1N9X7_9ACTN</name>
<gene>
    <name evidence="9" type="ORF">JK363_08800</name>
</gene>
<dbReference type="InterPro" id="IPR013766">
    <property type="entry name" value="Thioredoxin_domain"/>
</dbReference>
<evidence type="ECO:0000256" key="5">
    <source>
        <dbReference type="ARBA" id="ARBA00023284"/>
    </source>
</evidence>
<protein>
    <submittedName>
        <fullName evidence="9">TlpA family protein disulfide reductase</fullName>
    </submittedName>
</protein>
<keyword evidence="2" id="KW-0201">Cytochrome c-type biogenesis</keyword>
<evidence type="ECO:0000256" key="2">
    <source>
        <dbReference type="ARBA" id="ARBA00022748"/>
    </source>
</evidence>
<dbReference type="InterPro" id="IPR036249">
    <property type="entry name" value="Thioredoxin-like_sf"/>
</dbReference>
<evidence type="ECO:0000259" key="8">
    <source>
        <dbReference type="PROSITE" id="PS51352"/>
    </source>
</evidence>
<evidence type="ECO:0000313" key="10">
    <source>
        <dbReference type="Proteomes" id="UP000634229"/>
    </source>
</evidence>
<dbReference type="PANTHER" id="PTHR42852">
    <property type="entry name" value="THIOL:DISULFIDE INTERCHANGE PROTEIN DSBE"/>
    <property type="match status" value="1"/>
</dbReference>